<dbReference type="Gramene" id="KVH97405">
    <property type="protein sequence ID" value="KVH97405"/>
    <property type="gene ID" value="Ccrd_000509"/>
</dbReference>
<organism evidence="8 9">
    <name type="scientific">Cynara cardunculus var. scolymus</name>
    <name type="common">Globe artichoke</name>
    <name type="synonym">Cynara scolymus</name>
    <dbReference type="NCBI Taxonomy" id="59895"/>
    <lineage>
        <taxon>Eukaryota</taxon>
        <taxon>Viridiplantae</taxon>
        <taxon>Streptophyta</taxon>
        <taxon>Embryophyta</taxon>
        <taxon>Tracheophyta</taxon>
        <taxon>Spermatophyta</taxon>
        <taxon>Magnoliopsida</taxon>
        <taxon>eudicotyledons</taxon>
        <taxon>Gunneridae</taxon>
        <taxon>Pentapetalae</taxon>
        <taxon>asterids</taxon>
        <taxon>campanulids</taxon>
        <taxon>Asterales</taxon>
        <taxon>Asteraceae</taxon>
        <taxon>Carduoideae</taxon>
        <taxon>Cardueae</taxon>
        <taxon>Carduinae</taxon>
        <taxon>Cynara</taxon>
    </lineage>
</organism>
<dbReference type="AlphaFoldDB" id="A0A124SDM3"/>
<dbReference type="PANTHER" id="PTHR31415">
    <property type="entry name" value="OS05G0367900 PROTEIN"/>
    <property type="match status" value="1"/>
</dbReference>
<feature type="region of interest" description="Disordered" evidence="5">
    <location>
        <begin position="1"/>
        <end position="27"/>
    </location>
</feature>
<name>A0A124SDM3_CYNCS</name>
<keyword evidence="2 6" id="KW-0812">Transmembrane</keyword>
<dbReference type="Pfam" id="PF03168">
    <property type="entry name" value="LEA_2"/>
    <property type="match status" value="1"/>
</dbReference>
<evidence type="ECO:0000256" key="1">
    <source>
        <dbReference type="ARBA" id="ARBA00004167"/>
    </source>
</evidence>
<keyword evidence="9" id="KW-1185">Reference proteome</keyword>
<evidence type="ECO:0000256" key="6">
    <source>
        <dbReference type="SAM" id="Phobius"/>
    </source>
</evidence>
<dbReference type="EMBL" id="LEKV01003833">
    <property type="protein sequence ID" value="KVH97405.1"/>
    <property type="molecule type" value="Genomic_DNA"/>
</dbReference>
<dbReference type="PANTHER" id="PTHR31415:SF3">
    <property type="entry name" value="LATE EMBRYOGENESIS ABUNDANT (LEA) HYDROXYPROLINE-RICH GLYCOPROTEIN FAMILY"/>
    <property type="match status" value="1"/>
</dbReference>
<comment type="subcellular location">
    <subcellularLocation>
        <location evidence="1">Membrane</location>
        <topology evidence="1">Single-pass membrane protein</topology>
    </subcellularLocation>
</comment>
<comment type="caution">
    <text evidence="8">The sequence shown here is derived from an EMBL/GenBank/DDBJ whole genome shotgun (WGS) entry which is preliminary data.</text>
</comment>
<dbReference type="STRING" id="59895.A0A124SDM3"/>
<evidence type="ECO:0000256" key="2">
    <source>
        <dbReference type="ARBA" id="ARBA00022692"/>
    </source>
</evidence>
<dbReference type="Proteomes" id="UP000243975">
    <property type="component" value="Unassembled WGS sequence"/>
</dbReference>
<proteinExistence type="predicted"/>
<keyword evidence="4 6" id="KW-0472">Membrane</keyword>
<dbReference type="GO" id="GO:0005886">
    <property type="term" value="C:plasma membrane"/>
    <property type="evidence" value="ECO:0007669"/>
    <property type="project" value="TreeGrafter"/>
</dbReference>
<evidence type="ECO:0000256" key="4">
    <source>
        <dbReference type="ARBA" id="ARBA00023136"/>
    </source>
</evidence>
<feature type="transmembrane region" description="Helical" evidence="6">
    <location>
        <begin position="40"/>
        <end position="63"/>
    </location>
</feature>
<dbReference type="GO" id="GO:0009506">
    <property type="term" value="C:plasmodesma"/>
    <property type="evidence" value="ECO:0007669"/>
    <property type="project" value="TreeGrafter"/>
</dbReference>
<accession>A0A124SDM3</accession>
<evidence type="ECO:0000256" key="3">
    <source>
        <dbReference type="ARBA" id="ARBA00022989"/>
    </source>
</evidence>
<dbReference type="OMA" id="RINYARW"/>
<dbReference type="InterPro" id="IPR004864">
    <property type="entry name" value="LEA_2"/>
</dbReference>
<evidence type="ECO:0000313" key="9">
    <source>
        <dbReference type="Proteomes" id="UP000243975"/>
    </source>
</evidence>
<evidence type="ECO:0000313" key="8">
    <source>
        <dbReference type="EMBL" id="KVH97405.1"/>
    </source>
</evidence>
<evidence type="ECO:0000256" key="5">
    <source>
        <dbReference type="SAM" id="MobiDB-lite"/>
    </source>
</evidence>
<protein>
    <submittedName>
        <fullName evidence="8">Late embryogenesis abundant protein, LEA-14</fullName>
    </submittedName>
</protein>
<dbReference type="GO" id="GO:0098542">
    <property type="term" value="P:defense response to other organism"/>
    <property type="evidence" value="ECO:0007669"/>
    <property type="project" value="InterPro"/>
</dbReference>
<sequence length="331" mass="37372">MHTQNTADDHRGGRHLRQHHNAQYNKHQAQESLTTRITKLICAVFLSIIFTIGLVMFVLWLSLRPHRPRFHIHEFSIPSLAEPNGLSNVHVTFNVTAQNPNLDIGIYYDTMNLTLYYQDQTIAETPLLFPFYQSSKNTVVVYGTLSGPTLRINYARWIQLLAARKRGSVPFRLDVASSIRFKVSAWDSRRHKMHANCEIGVGLTAIVVWLSTKPKHPEFTLTDIRIPETCNQNSSRIQENDPKGLVFVLEITNPNNGMAICYVEIDMKLHKGGFVVGNKSLEAFCQGRKKTVTEEVVIGCDQLLRGGGVAGDGGLMVTVETVIKYRYHLAE</sequence>
<evidence type="ECO:0000259" key="7">
    <source>
        <dbReference type="Pfam" id="PF03168"/>
    </source>
</evidence>
<keyword evidence="3 6" id="KW-1133">Transmembrane helix</keyword>
<dbReference type="InterPro" id="IPR044839">
    <property type="entry name" value="NDR1-like"/>
</dbReference>
<gene>
    <name evidence="8" type="ORF">Ccrd_000509</name>
</gene>
<reference evidence="8 9" key="1">
    <citation type="journal article" date="2016" name="Sci. Rep.">
        <title>The genome sequence of the outbreeding globe artichoke constructed de novo incorporating a phase-aware low-pass sequencing strategy of F1 progeny.</title>
        <authorList>
            <person name="Scaglione D."/>
            <person name="Reyes-Chin-Wo S."/>
            <person name="Acquadro A."/>
            <person name="Froenicke L."/>
            <person name="Portis E."/>
            <person name="Beitel C."/>
            <person name="Tirone M."/>
            <person name="Mauro R."/>
            <person name="Lo Monaco A."/>
            <person name="Mauromicale G."/>
            <person name="Faccioli P."/>
            <person name="Cattivelli L."/>
            <person name="Rieseberg L."/>
            <person name="Michelmore R."/>
            <person name="Lanteri S."/>
        </authorList>
    </citation>
    <scope>NUCLEOTIDE SEQUENCE [LARGE SCALE GENOMIC DNA]</scope>
    <source>
        <strain evidence="8">2C</strain>
    </source>
</reference>
<feature type="domain" description="Late embryogenesis abundant protein LEA-2 subgroup" evidence="7">
    <location>
        <begin position="95"/>
        <end position="197"/>
    </location>
</feature>